<dbReference type="AlphaFoldDB" id="A0AAU7U7D7"/>
<comment type="subcellular location">
    <subcellularLocation>
        <location evidence="1">Cell membrane</location>
        <topology evidence="1">Multi-pass membrane protein</topology>
    </subcellularLocation>
</comment>
<dbReference type="GO" id="GO:0043190">
    <property type="term" value="C:ATP-binding cassette (ABC) transporter complex"/>
    <property type="evidence" value="ECO:0007669"/>
    <property type="project" value="TreeGrafter"/>
</dbReference>
<feature type="transmembrane region" description="Helical" evidence="6">
    <location>
        <begin position="20"/>
        <end position="44"/>
    </location>
</feature>
<evidence type="ECO:0000256" key="2">
    <source>
        <dbReference type="ARBA" id="ARBA00022475"/>
    </source>
</evidence>
<keyword evidence="5 6" id="KW-0472">Membrane</keyword>
<keyword evidence="4 6" id="KW-1133">Transmembrane helix</keyword>
<dbReference type="RefSeq" id="WP_350242416.1">
    <property type="nucleotide sequence ID" value="NZ_CP158299.1"/>
</dbReference>
<dbReference type="InterPro" id="IPR005495">
    <property type="entry name" value="LptG/LptF_permease"/>
</dbReference>
<evidence type="ECO:0000256" key="6">
    <source>
        <dbReference type="SAM" id="Phobius"/>
    </source>
</evidence>
<evidence type="ECO:0000256" key="4">
    <source>
        <dbReference type="ARBA" id="ARBA00022989"/>
    </source>
</evidence>
<dbReference type="GO" id="GO:0015920">
    <property type="term" value="P:lipopolysaccharide transport"/>
    <property type="evidence" value="ECO:0007669"/>
    <property type="project" value="TreeGrafter"/>
</dbReference>
<gene>
    <name evidence="7" type="ORF">ABOD76_13105</name>
</gene>
<organism evidence="7">
    <name type="scientific">Deinococcus sonorensis KR-87</name>
    <dbReference type="NCBI Taxonomy" id="694439"/>
    <lineage>
        <taxon>Bacteria</taxon>
        <taxon>Thermotogati</taxon>
        <taxon>Deinococcota</taxon>
        <taxon>Deinococci</taxon>
        <taxon>Deinococcales</taxon>
        <taxon>Deinococcaceae</taxon>
        <taxon>Deinococcus</taxon>
    </lineage>
</organism>
<dbReference type="PANTHER" id="PTHR33529">
    <property type="entry name" value="SLR0882 PROTEIN-RELATED"/>
    <property type="match status" value="1"/>
</dbReference>
<keyword evidence="3 6" id="KW-0812">Transmembrane</keyword>
<evidence type="ECO:0000256" key="1">
    <source>
        <dbReference type="ARBA" id="ARBA00004651"/>
    </source>
</evidence>
<sequence>MPRVSRKLPLYVLREVLPWYLGGLLLFLSLQMTDSLTSTVGYLITYRVGLGQGLLLFLNQLPLIFNRCLVLAVPFAVLLAFGRLAKDSEFKAMFSAGVAPTRALWPLLLPAAVIGVFAWYNAGWLTPATQARWWNAWYGVYGVQPPPPSQDRYAFAQGDTLFTAGRVQNDRHSQSAQLIGVLIQRGQETYTASSGVWDAAKQTWSISNGWVVGQDGVPRQMVAPLTLPQHDVLKQPPTPPNQTSTPALRARLAADQTDSPDRRDAAFELSRRSADPVTPLAFALAAGALGLLIRNRAWAAGSVILFIFSFYVLWSTVPQLAREGALTPDLAAWLPNLVFISLGLLLTWRLR</sequence>
<reference evidence="7" key="1">
    <citation type="submission" date="2024-06" db="EMBL/GenBank/DDBJ databases">
        <title>Draft Genome Sequence of Deinococcus sonorensis Type Strain KR-87, a Biofilm Producing Representative of the Genus Deinococcus.</title>
        <authorList>
            <person name="Boren L.S."/>
            <person name="Grosso R.A."/>
            <person name="Hugenberg-Cox A.N."/>
            <person name="Hill J.T.E."/>
            <person name="Albert C.M."/>
            <person name="Tuohy J.M."/>
        </authorList>
    </citation>
    <scope>NUCLEOTIDE SEQUENCE</scope>
    <source>
        <strain evidence="7">KR-87</strain>
    </source>
</reference>
<name>A0AAU7U7D7_9DEIO</name>
<feature type="transmembrane region" description="Helical" evidence="6">
    <location>
        <begin position="103"/>
        <end position="122"/>
    </location>
</feature>
<evidence type="ECO:0000256" key="5">
    <source>
        <dbReference type="ARBA" id="ARBA00023136"/>
    </source>
</evidence>
<dbReference type="EMBL" id="CP158299">
    <property type="protein sequence ID" value="XBV84379.1"/>
    <property type="molecule type" value="Genomic_DNA"/>
</dbReference>
<feature type="transmembrane region" description="Helical" evidence="6">
    <location>
        <begin position="64"/>
        <end position="82"/>
    </location>
</feature>
<feature type="transmembrane region" description="Helical" evidence="6">
    <location>
        <begin position="298"/>
        <end position="318"/>
    </location>
</feature>
<accession>A0AAU7U7D7</accession>
<protein>
    <submittedName>
        <fullName evidence="7">LptF/LptG family permease</fullName>
    </submittedName>
</protein>
<evidence type="ECO:0000256" key="3">
    <source>
        <dbReference type="ARBA" id="ARBA00022692"/>
    </source>
</evidence>
<evidence type="ECO:0000313" key="7">
    <source>
        <dbReference type="EMBL" id="XBV84379.1"/>
    </source>
</evidence>
<dbReference type="Pfam" id="PF03739">
    <property type="entry name" value="LptF_LptG"/>
    <property type="match status" value="1"/>
</dbReference>
<feature type="transmembrane region" description="Helical" evidence="6">
    <location>
        <begin position="330"/>
        <end position="348"/>
    </location>
</feature>
<proteinExistence type="predicted"/>
<dbReference type="PANTHER" id="PTHR33529:SF6">
    <property type="entry name" value="YJGP_YJGQ FAMILY PERMEASE"/>
    <property type="match status" value="1"/>
</dbReference>
<keyword evidence="2" id="KW-1003">Cell membrane</keyword>
<dbReference type="KEGG" id="dsc:ABOD76_13105"/>